<feature type="compositionally biased region" description="Basic and acidic residues" evidence="1">
    <location>
        <begin position="1"/>
        <end position="12"/>
    </location>
</feature>
<accession>A0A445MD90</accession>
<protein>
    <submittedName>
        <fullName evidence="2">Uncharacterized protein</fullName>
    </submittedName>
</protein>
<reference evidence="2" key="1">
    <citation type="journal article" date="2018" name="Data Brief">
        <title>Genome sequence data from 17 accessions of Ensete ventricosum, a staple food crop for millions in Ethiopia.</title>
        <authorList>
            <person name="Yemataw Z."/>
            <person name="Muzemil S."/>
            <person name="Ambachew D."/>
            <person name="Tripathi L."/>
            <person name="Tesfaye K."/>
            <person name="Chala A."/>
            <person name="Farbos A."/>
            <person name="O'Neill P."/>
            <person name="Moore K."/>
            <person name="Grant M."/>
            <person name="Studholme D.J."/>
        </authorList>
    </citation>
    <scope>NUCLEOTIDE SEQUENCE [LARGE SCALE GENOMIC DNA]</scope>
    <source>
        <tissue evidence="2">Leaf</tissue>
    </source>
</reference>
<dbReference type="AlphaFoldDB" id="A0A445MD90"/>
<feature type="region of interest" description="Disordered" evidence="1">
    <location>
        <begin position="1"/>
        <end position="24"/>
    </location>
</feature>
<feature type="region of interest" description="Disordered" evidence="1">
    <location>
        <begin position="54"/>
        <end position="120"/>
    </location>
</feature>
<proteinExistence type="predicted"/>
<organism evidence="2">
    <name type="scientific">Ensete ventricosum</name>
    <name type="common">Abyssinian banana</name>
    <name type="synonym">Musa ensete</name>
    <dbReference type="NCBI Taxonomy" id="4639"/>
    <lineage>
        <taxon>Eukaryota</taxon>
        <taxon>Viridiplantae</taxon>
        <taxon>Streptophyta</taxon>
        <taxon>Embryophyta</taxon>
        <taxon>Tracheophyta</taxon>
        <taxon>Spermatophyta</taxon>
        <taxon>Magnoliopsida</taxon>
        <taxon>Liliopsida</taxon>
        <taxon>Zingiberales</taxon>
        <taxon>Musaceae</taxon>
        <taxon>Ensete</taxon>
    </lineage>
</organism>
<evidence type="ECO:0000313" key="2">
    <source>
        <dbReference type="EMBL" id="RZR72193.1"/>
    </source>
</evidence>
<feature type="compositionally biased region" description="Basic residues" evidence="1">
    <location>
        <begin position="111"/>
        <end position="120"/>
    </location>
</feature>
<dbReference type="EMBL" id="KV875643">
    <property type="protein sequence ID" value="RZR72193.1"/>
    <property type="molecule type" value="Genomic_DNA"/>
</dbReference>
<dbReference type="Proteomes" id="UP000290560">
    <property type="component" value="Unassembled WGS sequence"/>
</dbReference>
<sequence>MEGGVRRERDPIPETDSFGSDASPFSSKLLFSRLQGNNKPWRREFGITGLFIRREGGRGSHKTSPKKASSIKLGKRSTALRSRSNGQDYLMRRPYLEKSPTLVRSPAGSHRGVRIVRSQR</sequence>
<gene>
    <name evidence="2" type="ORF">BHM03_00011142</name>
</gene>
<evidence type="ECO:0000256" key="1">
    <source>
        <dbReference type="SAM" id="MobiDB-lite"/>
    </source>
</evidence>
<name>A0A445MD90_ENSVE</name>